<dbReference type="InterPro" id="IPR036705">
    <property type="entry name" value="Ribosyl_crysJ1_sf"/>
</dbReference>
<comment type="caution">
    <text evidence="14">The sequence shown here is derived from an EMBL/GenBank/DDBJ whole genome shotgun (WGS) entry which is preliminary data.</text>
</comment>
<evidence type="ECO:0000256" key="3">
    <source>
        <dbReference type="ARBA" id="ARBA00022801"/>
    </source>
</evidence>
<dbReference type="GO" id="GO:0004649">
    <property type="term" value="F:poly(ADP-ribose) glycohydrolase activity"/>
    <property type="evidence" value="ECO:0007669"/>
    <property type="project" value="UniProtKB-EC"/>
</dbReference>
<feature type="binding site" evidence="12">
    <location>
        <position position="135"/>
    </location>
    <ligand>
        <name>Mg(2+)</name>
        <dbReference type="ChEBI" id="CHEBI:18420"/>
        <label>1</label>
    </ligand>
</feature>
<evidence type="ECO:0000256" key="12">
    <source>
        <dbReference type="PIRSR" id="PIRSR605502-1"/>
    </source>
</evidence>
<evidence type="ECO:0000256" key="9">
    <source>
        <dbReference type="ARBA" id="ARBA00043187"/>
    </source>
</evidence>
<dbReference type="EMBL" id="LDAU01000207">
    <property type="protein sequence ID" value="KRW99589.1"/>
    <property type="molecule type" value="Genomic_DNA"/>
</dbReference>
<proteinExistence type="inferred from homology"/>
<comment type="catalytic activity">
    <reaction evidence="11">
        <text>alpha-NAD(+) + H2O = ADP-D-ribose + nicotinamide + H(+)</text>
        <dbReference type="Rhea" id="RHEA:68792"/>
        <dbReference type="ChEBI" id="CHEBI:15377"/>
        <dbReference type="ChEBI" id="CHEBI:15378"/>
        <dbReference type="ChEBI" id="CHEBI:17154"/>
        <dbReference type="ChEBI" id="CHEBI:57967"/>
        <dbReference type="ChEBI" id="CHEBI:77017"/>
    </reaction>
</comment>
<feature type="binding site" evidence="12">
    <location>
        <position position="134"/>
    </location>
    <ligand>
        <name>Mg(2+)</name>
        <dbReference type="ChEBI" id="CHEBI:18420"/>
        <label>1</label>
    </ligand>
</feature>
<reference evidence="14 15" key="1">
    <citation type="journal article" date="2015" name="Sci. Rep.">
        <title>Genome of the facultative scuticociliatosis pathogen Pseudocohnilembus persalinus provides insight into its virulence through horizontal gene transfer.</title>
        <authorList>
            <person name="Xiong J."/>
            <person name="Wang G."/>
            <person name="Cheng J."/>
            <person name="Tian M."/>
            <person name="Pan X."/>
            <person name="Warren A."/>
            <person name="Jiang C."/>
            <person name="Yuan D."/>
            <person name="Miao W."/>
        </authorList>
    </citation>
    <scope>NUCLEOTIDE SEQUENCE [LARGE SCALE GENOMIC DNA]</scope>
    <source>
        <strain evidence="14">36N120E</strain>
    </source>
</reference>
<accession>A0A0V0QBJ4</accession>
<dbReference type="Gene3D" id="1.10.4080.10">
    <property type="entry name" value="ADP-ribosylation/Crystallin J1"/>
    <property type="match status" value="1"/>
</dbReference>
<evidence type="ECO:0000256" key="6">
    <source>
        <dbReference type="ARBA" id="ARBA00042471"/>
    </source>
</evidence>
<comment type="cofactor">
    <cofactor evidence="12">
        <name>Mg(2+)</name>
        <dbReference type="ChEBI" id="CHEBI:18420"/>
    </cofactor>
    <text evidence="12">Binds 2 magnesium ions per subunit.</text>
</comment>
<feature type="region of interest" description="Disordered" evidence="13">
    <location>
        <begin position="469"/>
        <end position="508"/>
    </location>
</feature>
<dbReference type="GO" id="GO:0046872">
    <property type="term" value="F:metal ion binding"/>
    <property type="evidence" value="ECO:0007669"/>
    <property type="project" value="UniProtKB-KW"/>
</dbReference>
<keyword evidence="12" id="KW-0479">Metal-binding</keyword>
<evidence type="ECO:0000256" key="5">
    <source>
        <dbReference type="ARBA" id="ARBA00042398"/>
    </source>
</evidence>
<dbReference type="InParanoid" id="A0A0V0QBJ4"/>
<feature type="binding site" evidence="12">
    <location>
        <position position="381"/>
    </location>
    <ligand>
        <name>Mg(2+)</name>
        <dbReference type="ChEBI" id="CHEBI:18420"/>
        <label>1</label>
    </ligand>
</feature>
<dbReference type="InterPro" id="IPR005502">
    <property type="entry name" value="Ribosyl_crysJ1"/>
</dbReference>
<dbReference type="InterPro" id="IPR050792">
    <property type="entry name" value="ADP-ribosylglycohydrolase"/>
</dbReference>
<keyword evidence="3" id="KW-0378">Hydrolase</keyword>
<name>A0A0V0QBJ4_PSEPJ</name>
<evidence type="ECO:0000256" key="11">
    <source>
        <dbReference type="ARBA" id="ARBA00049015"/>
    </source>
</evidence>
<keyword evidence="15" id="KW-1185">Reference proteome</keyword>
<evidence type="ECO:0000256" key="1">
    <source>
        <dbReference type="ARBA" id="ARBA00010702"/>
    </source>
</evidence>
<gene>
    <name evidence="14" type="ORF">PPERSA_03764</name>
</gene>
<dbReference type="Pfam" id="PF03747">
    <property type="entry name" value="ADP_ribosyl_GH"/>
    <property type="match status" value="1"/>
</dbReference>
<dbReference type="AlphaFoldDB" id="A0A0V0QBJ4"/>
<dbReference type="EC" id="3.2.1.143" evidence="2"/>
<dbReference type="Proteomes" id="UP000054937">
    <property type="component" value="Unassembled WGS sequence"/>
</dbReference>
<dbReference type="SUPFAM" id="SSF101478">
    <property type="entry name" value="ADP-ribosylglycohydrolase"/>
    <property type="match status" value="1"/>
</dbReference>
<evidence type="ECO:0000256" key="4">
    <source>
        <dbReference type="ARBA" id="ARBA00041057"/>
    </source>
</evidence>
<evidence type="ECO:0000256" key="7">
    <source>
        <dbReference type="ARBA" id="ARBA00042722"/>
    </source>
</evidence>
<evidence type="ECO:0000313" key="15">
    <source>
        <dbReference type="Proteomes" id="UP000054937"/>
    </source>
</evidence>
<sequence>MNNNNNINQEQKRQNFFKIFFETTQNIQEQLLTRKFNSNSFSGLSIHQNQDDKYYDQLNQCQGDLQKFKQIYNDQKMQKAIASFLGNAVGDALGAHTEFINFNQTRNVIQENWESLIEWAQKNNHIRTKYGVITDDCSMARCLADSLLANNGNFNPIDIRLRFLLWWNTGYCNGSQDQRSFGLGGNISQGFGMFFRQNRPPYVFDMEKQKLGNINGNGSIMRLGTIPIAFQDDIQKGQEIAALQSLTTHNGEEAAECCRLLTFLVINLLDYKGDNPKEDIFVKKLKEFKTNCKSVEHMALSKQEEDYQKYYNNFNRCPEDRYWDWQNDKLQVSPTRVQQQPGYFGSYCMDGTYVALYIAYHSTSQKEAIFKAVNWGGDADSIAAVVGYITGAMYGLEQDIWDLYNQQMVQHDNESQLIKAIRLFNKDWVQNTPIFKDENLEKNKDYYLEQFTKKQNEWYPNQTIQEQNLMNKMDQDNTVSNKNKEIENSEDQNSVQNSQSQKSTQMTQ</sequence>
<feature type="binding site" evidence="12">
    <location>
        <position position="380"/>
    </location>
    <ligand>
        <name>Mg(2+)</name>
        <dbReference type="ChEBI" id="CHEBI:18420"/>
        <label>1</label>
    </ligand>
</feature>
<dbReference type="PANTHER" id="PTHR16222:SF24">
    <property type="entry name" value="ADP-RIBOSYLHYDROLASE ARH3"/>
    <property type="match status" value="1"/>
</dbReference>
<evidence type="ECO:0000256" key="2">
    <source>
        <dbReference type="ARBA" id="ARBA00012255"/>
    </source>
</evidence>
<evidence type="ECO:0000256" key="13">
    <source>
        <dbReference type="SAM" id="MobiDB-lite"/>
    </source>
</evidence>
<protein>
    <recommendedName>
        <fullName evidence="4">ADP-ribosylhydrolase ARH3</fullName>
        <ecNumber evidence="2">3.2.1.143</ecNumber>
    </recommendedName>
    <alternativeName>
        <fullName evidence="5">ADP-ribose glycohydrolase ARH3</fullName>
    </alternativeName>
    <alternativeName>
        <fullName evidence="6">ADP-ribosylhydrolase 3</fullName>
    </alternativeName>
    <alternativeName>
        <fullName evidence="9">O-acetyl-ADP-ribose deacetylase ARH3</fullName>
    </alternativeName>
    <alternativeName>
        <fullName evidence="10">Poly(ADP-ribose) glycohydrolase ARH3</fullName>
    </alternativeName>
    <alternativeName>
        <fullName evidence="8">[Protein ADP-ribosylarginine] hydrolase-like protein 2</fullName>
    </alternativeName>
    <alternativeName>
        <fullName evidence="7">[Protein ADP-ribosylserine] hydrolase</fullName>
    </alternativeName>
</protein>
<feature type="compositionally biased region" description="Low complexity" evidence="13">
    <location>
        <begin position="491"/>
        <end position="508"/>
    </location>
</feature>
<organism evidence="14 15">
    <name type="scientific">Pseudocohnilembus persalinus</name>
    <name type="common">Ciliate</name>
    <dbReference type="NCBI Taxonomy" id="266149"/>
    <lineage>
        <taxon>Eukaryota</taxon>
        <taxon>Sar</taxon>
        <taxon>Alveolata</taxon>
        <taxon>Ciliophora</taxon>
        <taxon>Intramacronucleata</taxon>
        <taxon>Oligohymenophorea</taxon>
        <taxon>Scuticociliatia</taxon>
        <taxon>Philasterida</taxon>
        <taxon>Pseudocohnilembidae</taxon>
        <taxon>Pseudocohnilembus</taxon>
    </lineage>
</organism>
<feature type="binding site" evidence="12">
    <location>
        <position position="136"/>
    </location>
    <ligand>
        <name>Mg(2+)</name>
        <dbReference type="ChEBI" id="CHEBI:18420"/>
        <label>1</label>
    </ligand>
</feature>
<evidence type="ECO:0000256" key="8">
    <source>
        <dbReference type="ARBA" id="ARBA00042850"/>
    </source>
</evidence>
<comment type="similarity">
    <text evidence="1">Belongs to the ADP-ribosylglycohydrolase family.</text>
</comment>
<evidence type="ECO:0000256" key="10">
    <source>
        <dbReference type="ARBA" id="ARBA00043193"/>
    </source>
</evidence>
<dbReference type="OrthoDB" id="2021138at2759"/>
<keyword evidence="12" id="KW-0460">Magnesium</keyword>
<feature type="compositionally biased region" description="Polar residues" evidence="13">
    <location>
        <begin position="469"/>
        <end position="481"/>
    </location>
</feature>
<dbReference type="OMA" id="TDESDQM"/>
<evidence type="ECO:0000313" key="14">
    <source>
        <dbReference type="EMBL" id="KRW99589.1"/>
    </source>
</evidence>
<feature type="binding site" evidence="12">
    <location>
        <position position="378"/>
    </location>
    <ligand>
        <name>Mg(2+)</name>
        <dbReference type="ChEBI" id="CHEBI:18420"/>
        <label>1</label>
    </ligand>
</feature>
<dbReference type="PANTHER" id="PTHR16222">
    <property type="entry name" value="ADP-RIBOSYLGLYCOHYDROLASE"/>
    <property type="match status" value="1"/>
</dbReference>